<dbReference type="SUPFAM" id="SSF103473">
    <property type="entry name" value="MFS general substrate transporter"/>
    <property type="match status" value="1"/>
</dbReference>
<protein>
    <submittedName>
        <fullName evidence="8">MFS transporter, DHA1 family, bicyclomycin/chloramphenicol resistance protein</fullName>
    </submittedName>
</protein>
<dbReference type="AlphaFoldDB" id="A0A1M6HF93"/>
<keyword evidence="2" id="KW-0813">Transport</keyword>
<sequence length="391" mass="43294">MNFQKSNHTEFVIILALLMASYTLTINMLLPAFDAISKSLKLDNKSQIQLSVSLLYMGTGISQLFYGALADAFGRKKIIYLGYLLFLTGCLLSFLSWNIHSLLAGQIIQGVGLGAPRVLSIAIARDKFVGEKMAKTISLVVAINIIVPVVSPILGKFILEASTWRMLFVTFFCFGLIAFFLFGLRIEETLSNEKRKSFTLKHILKAILEIFRNKKSIGYTIIAGLFSGVFIAYLNLSQEIFEFQYQLGNQYPFYFGFLAFSIGLALVFNTKLVEKLGMKLLVKSAIICSSIVSVIILGFEQPLSLWVFILFMFLLLFSYGILVGNLTSLAMVPFGHIAGMGSSIIGSISTLVAVPLSIIIGTYYDGTTSILVLSFFTIGIISTLIYRFIDN</sequence>
<proteinExistence type="predicted"/>
<dbReference type="Gene3D" id="1.20.1720.10">
    <property type="entry name" value="Multidrug resistance protein D"/>
    <property type="match status" value="1"/>
</dbReference>
<keyword evidence="5 6" id="KW-0472">Membrane</keyword>
<feature type="transmembrane region" description="Helical" evidence="6">
    <location>
        <begin position="370"/>
        <end position="389"/>
    </location>
</feature>
<dbReference type="OrthoDB" id="9800416at2"/>
<evidence type="ECO:0000256" key="2">
    <source>
        <dbReference type="ARBA" id="ARBA00022448"/>
    </source>
</evidence>
<name>A0A1M6HF93_9FLAO</name>
<evidence type="ECO:0000256" key="4">
    <source>
        <dbReference type="ARBA" id="ARBA00022989"/>
    </source>
</evidence>
<dbReference type="GO" id="GO:0005886">
    <property type="term" value="C:plasma membrane"/>
    <property type="evidence" value="ECO:0007669"/>
    <property type="project" value="TreeGrafter"/>
</dbReference>
<dbReference type="CDD" id="cd17320">
    <property type="entry name" value="MFS_MdfA_MDR_like"/>
    <property type="match status" value="1"/>
</dbReference>
<dbReference type="PROSITE" id="PS50850">
    <property type="entry name" value="MFS"/>
    <property type="match status" value="1"/>
</dbReference>
<feature type="transmembrane region" description="Helical" evidence="6">
    <location>
        <begin position="217"/>
        <end position="236"/>
    </location>
</feature>
<keyword evidence="4 6" id="KW-1133">Transmembrane helix</keyword>
<organism evidence="8 9">
    <name type="scientific">Aquimarina spongiae</name>
    <dbReference type="NCBI Taxonomy" id="570521"/>
    <lineage>
        <taxon>Bacteria</taxon>
        <taxon>Pseudomonadati</taxon>
        <taxon>Bacteroidota</taxon>
        <taxon>Flavobacteriia</taxon>
        <taxon>Flavobacteriales</taxon>
        <taxon>Flavobacteriaceae</taxon>
        <taxon>Aquimarina</taxon>
    </lineage>
</organism>
<dbReference type="Pfam" id="PF07690">
    <property type="entry name" value="MFS_1"/>
    <property type="match status" value="1"/>
</dbReference>
<gene>
    <name evidence="8" type="ORF">SAMN04488508_106254</name>
</gene>
<feature type="transmembrane region" description="Helical" evidence="6">
    <location>
        <begin position="136"/>
        <end position="154"/>
    </location>
</feature>
<feature type="transmembrane region" description="Helical" evidence="6">
    <location>
        <begin position="12"/>
        <end position="33"/>
    </location>
</feature>
<feature type="transmembrane region" description="Helical" evidence="6">
    <location>
        <begin position="48"/>
        <end position="66"/>
    </location>
</feature>
<dbReference type="InterPro" id="IPR011701">
    <property type="entry name" value="MFS"/>
</dbReference>
<evidence type="ECO:0000256" key="5">
    <source>
        <dbReference type="ARBA" id="ARBA00023136"/>
    </source>
</evidence>
<feature type="transmembrane region" description="Helical" evidence="6">
    <location>
        <begin position="280"/>
        <end position="299"/>
    </location>
</feature>
<feature type="transmembrane region" description="Helical" evidence="6">
    <location>
        <begin position="251"/>
        <end position="268"/>
    </location>
</feature>
<comment type="subcellular location">
    <subcellularLocation>
        <location evidence="1">Membrane</location>
        <topology evidence="1">Multi-pass membrane protein</topology>
    </subcellularLocation>
</comment>
<dbReference type="InterPro" id="IPR020846">
    <property type="entry name" value="MFS_dom"/>
</dbReference>
<feature type="transmembrane region" description="Helical" evidence="6">
    <location>
        <begin position="344"/>
        <end position="364"/>
    </location>
</feature>
<keyword evidence="9" id="KW-1185">Reference proteome</keyword>
<dbReference type="InterPro" id="IPR036259">
    <property type="entry name" value="MFS_trans_sf"/>
</dbReference>
<evidence type="ECO:0000256" key="3">
    <source>
        <dbReference type="ARBA" id="ARBA00022692"/>
    </source>
</evidence>
<reference evidence="9" key="1">
    <citation type="submission" date="2016-11" db="EMBL/GenBank/DDBJ databases">
        <authorList>
            <person name="Varghese N."/>
            <person name="Submissions S."/>
        </authorList>
    </citation>
    <scope>NUCLEOTIDE SEQUENCE [LARGE SCALE GENOMIC DNA]</scope>
    <source>
        <strain evidence="9">DSM 22623</strain>
    </source>
</reference>
<feature type="domain" description="Major facilitator superfamily (MFS) profile" evidence="7">
    <location>
        <begin position="9"/>
        <end position="391"/>
    </location>
</feature>
<keyword evidence="3 6" id="KW-0812">Transmembrane</keyword>
<feature type="transmembrane region" description="Helical" evidence="6">
    <location>
        <begin position="166"/>
        <end position="186"/>
    </location>
</feature>
<dbReference type="EMBL" id="FQYP01000006">
    <property type="protein sequence ID" value="SHJ20856.1"/>
    <property type="molecule type" value="Genomic_DNA"/>
</dbReference>
<dbReference type="GO" id="GO:0022857">
    <property type="term" value="F:transmembrane transporter activity"/>
    <property type="evidence" value="ECO:0007669"/>
    <property type="project" value="InterPro"/>
</dbReference>
<evidence type="ECO:0000259" key="7">
    <source>
        <dbReference type="PROSITE" id="PS50850"/>
    </source>
</evidence>
<evidence type="ECO:0000313" key="8">
    <source>
        <dbReference type="EMBL" id="SHJ20856.1"/>
    </source>
</evidence>
<feature type="transmembrane region" description="Helical" evidence="6">
    <location>
        <begin position="305"/>
        <end position="332"/>
    </location>
</feature>
<dbReference type="PANTHER" id="PTHR23502:SF132">
    <property type="entry name" value="POLYAMINE TRANSPORTER 2-RELATED"/>
    <property type="match status" value="1"/>
</dbReference>
<dbReference type="RefSeq" id="WP_073317178.1">
    <property type="nucleotide sequence ID" value="NZ_FQYP01000006.1"/>
</dbReference>
<dbReference type="STRING" id="570521.SAMN04488508_106254"/>
<dbReference type="Proteomes" id="UP000184432">
    <property type="component" value="Unassembled WGS sequence"/>
</dbReference>
<evidence type="ECO:0000256" key="6">
    <source>
        <dbReference type="SAM" id="Phobius"/>
    </source>
</evidence>
<evidence type="ECO:0000256" key="1">
    <source>
        <dbReference type="ARBA" id="ARBA00004141"/>
    </source>
</evidence>
<evidence type="ECO:0000313" key="9">
    <source>
        <dbReference type="Proteomes" id="UP000184432"/>
    </source>
</evidence>
<accession>A0A1M6HF93</accession>
<feature type="transmembrane region" description="Helical" evidence="6">
    <location>
        <begin position="103"/>
        <end position="124"/>
    </location>
</feature>
<feature type="transmembrane region" description="Helical" evidence="6">
    <location>
        <begin position="78"/>
        <end position="97"/>
    </location>
</feature>
<dbReference type="PANTHER" id="PTHR23502">
    <property type="entry name" value="MAJOR FACILITATOR SUPERFAMILY"/>
    <property type="match status" value="1"/>
</dbReference>